<keyword evidence="2" id="KW-1185">Reference proteome</keyword>
<gene>
    <name evidence="1" type="ORF">I5L79_00115</name>
</gene>
<dbReference type="EMBL" id="JADWYK010000001">
    <property type="protein sequence ID" value="MBG8551927.1"/>
    <property type="molecule type" value="Genomic_DNA"/>
</dbReference>
<dbReference type="Proteomes" id="UP000601099">
    <property type="component" value="Unassembled WGS sequence"/>
</dbReference>
<evidence type="ECO:0000313" key="2">
    <source>
        <dbReference type="Proteomes" id="UP000601099"/>
    </source>
</evidence>
<proteinExistence type="predicted"/>
<organism evidence="1 2">
    <name type="scientific">Hymenobacter guriensis</name>
    <dbReference type="NCBI Taxonomy" id="2793065"/>
    <lineage>
        <taxon>Bacteria</taxon>
        <taxon>Pseudomonadati</taxon>
        <taxon>Bacteroidota</taxon>
        <taxon>Cytophagia</taxon>
        <taxon>Cytophagales</taxon>
        <taxon>Hymenobacteraceae</taxon>
        <taxon>Hymenobacter</taxon>
    </lineage>
</organism>
<accession>A0ABS0KXT7</accession>
<evidence type="ECO:0000313" key="1">
    <source>
        <dbReference type="EMBL" id="MBG8551927.1"/>
    </source>
</evidence>
<sequence>MRNSLQLYIARPGVAAVPVSTALPEPAASTPITSFKRVSAKLDLPGDFAIGVKGNDLANQVQVDGVVYRAGRLQPLPSLSTPTAPTC</sequence>
<protein>
    <submittedName>
        <fullName evidence="1">Uncharacterized protein</fullName>
    </submittedName>
</protein>
<comment type="caution">
    <text evidence="1">The sequence shown here is derived from an EMBL/GenBank/DDBJ whole genome shotgun (WGS) entry which is preliminary data.</text>
</comment>
<reference evidence="1 2" key="1">
    <citation type="submission" date="2020-11" db="EMBL/GenBank/DDBJ databases">
        <title>Hymenobacter sp.</title>
        <authorList>
            <person name="Kim M.K."/>
        </authorList>
    </citation>
    <scope>NUCLEOTIDE SEQUENCE [LARGE SCALE GENOMIC DNA]</scope>
    <source>
        <strain evidence="1 2">BT594</strain>
    </source>
</reference>
<name>A0ABS0KXT7_9BACT</name>
<dbReference type="RefSeq" id="WP_196952991.1">
    <property type="nucleotide sequence ID" value="NZ_JADWYK010000001.1"/>
</dbReference>